<dbReference type="SUPFAM" id="SSF81653">
    <property type="entry name" value="Calcium ATPase, transduction domain A"/>
    <property type="match status" value="1"/>
</dbReference>
<dbReference type="GO" id="GO:0005886">
    <property type="term" value="C:plasma membrane"/>
    <property type="evidence" value="ECO:0007669"/>
    <property type="project" value="UniProtKB-SubCell"/>
</dbReference>
<dbReference type="GO" id="GO:0055070">
    <property type="term" value="P:copper ion homeostasis"/>
    <property type="evidence" value="ECO:0007669"/>
    <property type="project" value="TreeGrafter"/>
</dbReference>
<dbReference type="Pfam" id="PF04945">
    <property type="entry name" value="YHS"/>
    <property type="match status" value="1"/>
</dbReference>
<dbReference type="RefSeq" id="WP_266085637.1">
    <property type="nucleotide sequence ID" value="NZ_RKLV01000001.1"/>
</dbReference>
<dbReference type="GO" id="GO:0005507">
    <property type="term" value="F:copper ion binding"/>
    <property type="evidence" value="ECO:0007669"/>
    <property type="project" value="TreeGrafter"/>
</dbReference>
<dbReference type="EMBL" id="RKLV01000001">
    <property type="protein sequence ID" value="MCX2818031.1"/>
    <property type="molecule type" value="Genomic_DNA"/>
</dbReference>
<proteinExistence type="inferred from homology"/>
<feature type="transmembrane region" description="Helical" evidence="10">
    <location>
        <begin position="54"/>
        <end position="75"/>
    </location>
</feature>
<evidence type="ECO:0000256" key="4">
    <source>
        <dbReference type="ARBA" id="ARBA00022692"/>
    </source>
</evidence>
<dbReference type="PANTHER" id="PTHR43520:SF8">
    <property type="entry name" value="P-TYPE CU(+) TRANSPORTER"/>
    <property type="match status" value="1"/>
</dbReference>
<dbReference type="SMART" id="SM00746">
    <property type="entry name" value="TRASH"/>
    <property type="match status" value="1"/>
</dbReference>
<dbReference type="InterPro" id="IPR012348">
    <property type="entry name" value="RNR-like"/>
</dbReference>
<dbReference type="InterPro" id="IPR007029">
    <property type="entry name" value="YHS_dom"/>
</dbReference>
<comment type="caution">
    <text evidence="12">The sequence shown here is derived from an EMBL/GenBank/DDBJ whole genome shotgun (WGS) entry which is preliminary data.</text>
</comment>
<evidence type="ECO:0000256" key="2">
    <source>
        <dbReference type="ARBA" id="ARBA00006386"/>
    </source>
</evidence>
<dbReference type="InterPro" id="IPR011017">
    <property type="entry name" value="TRASH_dom"/>
</dbReference>
<reference evidence="12" key="1">
    <citation type="submission" date="2022-09" db="EMBL/GenBank/DDBJ databases">
        <title>Haloadaptaus new haloarchaeum isolated from saline soil.</title>
        <authorList>
            <person name="Duran-Viseras A."/>
            <person name="Sanchez-Porro C."/>
            <person name="Ventosa A."/>
        </authorList>
    </citation>
    <scope>NUCLEOTIDE SEQUENCE</scope>
    <source>
        <strain evidence="12">F3-133</strain>
    </source>
</reference>
<protein>
    <submittedName>
        <fullName evidence="12">Permease</fullName>
    </submittedName>
</protein>
<gene>
    <name evidence="12" type="ORF">EGH25_01495</name>
</gene>
<dbReference type="Pfam" id="PF00122">
    <property type="entry name" value="E1-E2_ATPase"/>
    <property type="match status" value="1"/>
</dbReference>
<evidence type="ECO:0000313" key="12">
    <source>
        <dbReference type="EMBL" id="MCX2818031.1"/>
    </source>
</evidence>
<evidence type="ECO:0000256" key="6">
    <source>
        <dbReference type="ARBA" id="ARBA00022967"/>
    </source>
</evidence>
<keyword evidence="4 10" id="KW-0812">Transmembrane</keyword>
<dbReference type="AlphaFoldDB" id="A0A9Q4GI75"/>
<dbReference type="InterPro" id="IPR005524">
    <property type="entry name" value="DUF318"/>
</dbReference>
<evidence type="ECO:0000256" key="1">
    <source>
        <dbReference type="ARBA" id="ARBA00004651"/>
    </source>
</evidence>
<evidence type="ECO:0000256" key="3">
    <source>
        <dbReference type="ARBA" id="ARBA00022475"/>
    </source>
</evidence>
<keyword evidence="7 10" id="KW-1133">Transmembrane helix</keyword>
<evidence type="ECO:0000259" key="11">
    <source>
        <dbReference type="SMART" id="SM00746"/>
    </source>
</evidence>
<dbReference type="InterPro" id="IPR059000">
    <property type="entry name" value="ATPase_P-type_domA"/>
</dbReference>
<feature type="transmembrane region" description="Helical" evidence="10">
    <location>
        <begin position="265"/>
        <end position="288"/>
    </location>
</feature>
<dbReference type="PANTHER" id="PTHR43520">
    <property type="entry name" value="ATP7, ISOFORM B"/>
    <property type="match status" value="1"/>
</dbReference>
<keyword evidence="3" id="KW-1003">Cell membrane</keyword>
<comment type="similarity">
    <text evidence="2">Belongs to the UPF0718 family.</text>
</comment>
<feature type="transmembrane region" description="Helical" evidence="10">
    <location>
        <begin position="376"/>
        <end position="394"/>
    </location>
</feature>
<keyword evidence="6" id="KW-1278">Translocase</keyword>
<keyword evidence="13" id="KW-1185">Reference proteome</keyword>
<dbReference type="GO" id="GO:0043682">
    <property type="term" value="F:P-type divalent copper transporter activity"/>
    <property type="evidence" value="ECO:0007669"/>
    <property type="project" value="TreeGrafter"/>
</dbReference>
<feature type="transmembrane region" description="Helical" evidence="10">
    <location>
        <begin position="480"/>
        <end position="499"/>
    </location>
</feature>
<organism evidence="12 13">
    <name type="scientific">Halorutilus salinus</name>
    <dbReference type="NCBI Taxonomy" id="2487751"/>
    <lineage>
        <taxon>Archaea</taxon>
        <taxon>Methanobacteriati</taxon>
        <taxon>Methanobacteriota</taxon>
        <taxon>Stenosarchaea group</taxon>
        <taxon>Halobacteria</taxon>
        <taxon>Halorutilales</taxon>
        <taxon>Halorutilaceae</taxon>
        <taxon>Halorutilus</taxon>
    </lineage>
</organism>
<feature type="domain" description="TRASH" evidence="11">
    <location>
        <begin position="308"/>
        <end position="345"/>
    </location>
</feature>
<comment type="subcellular location">
    <subcellularLocation>
        <location evidence="1">Cell membrane</location>
        <topology evidence="1">Multi-pass membrane protein</topology>
    </subcellularLocation>
</comment>
<feature type="transmembrane region" description="Helical" evidence="10">
    <location>
        <begin position="87"/>
        <end position="107"/>
    </location>
</feature>
<feature type="region of interest" description="Disordered" evidence="9">
    <location>
        <begin position="1"/>
        <end position="42"/>
    </location>
</feature>
<feature type="transmembrane region" description="Helical" evidence="10">
    <location>
        <begin position="119"/>
        <end position="140"/>
    </location>
</feature>
<dbReference type="Proteomes" id="UP001149411">
    <property type="component" value="Unassembled WGS sequence"/>
</dbReference>
<dbReference type="InterPro" id="IPR008250">
    <property type="entry name" value="ATPase_P-typ_transduc_dom_A_sf"/>
</dbReference>
<evidence type="ECO:0000256" key="7">
    <source>
        <dbReference type="ARBA" id="ARBA00022989"/>
    </source>
</evidence>
<feature type="transmembrane region" description="Helical" evidence="10">
    <location>
        <begin position="519"/>
        <end position="544"/>
    </location>
</feature>
<feature type="transmembrane region" description="Helical" evidence="10">
    <location>
        <begin position="446"/>
        <end position="468"/>
    </location>
</feature>
<feature type="compositionally biased region" description="Basic and acidic residues" evidence="9">
    <location>
        <begin position="24"/>
        <end position="36"/>
    </location>
</feature>
<keyword evidence="8 10" id="KW-0472">Membrane</keyword>
<evidence type="ECO:0000256" key="5">
    <source>
        <dbReference type="ARBA" id="ARBA00022723"/>
    </source>
</evidence>
<dbReference type="Gene3D" id="1.10.620.20">
    <property type="entry name" value="Ribonucleotide Reductase, subunit A"/>
    <property type="match status" value="1"/>
</dbReference>
<dbReference type="Gene3D" id="2.70.150.10">
    <property type="entry name" value="Calcium-transporting ATPase, cytoplasmic transduction domain A"/>
    <property type="match status" value="1"/>
</dbReference>
<dbReference type="Pfam" id="PF03773">
    <property type="entry name" value="ArsP_1"/>
    <property type="match status" value="1"/>
</dbReference>
<feature type="transmembrane region" description="Helical" evidence="10">
    <location>
        <begin position="146"/>
        <end position="163"/>
    </location>
</feature>
<name>A0A9Q4GI75_9EURY</name>
<feature type="transmembrane region" description="Helical" evidence="10">
    <location>
        <begin position="234"/>
        <end position="259"/>
    </location>
</feature>
<evidence type="ECO:0000256" key="9">
    <source>
        <dbReference type="SAM" id="MobiDB-lite"/>
    </source>
</evidence>
<dbReference type="GO" id="GO:0016491">
    <property type="term" value="F:oxidoreductase activity"/>
    <property type="evidence" value="ECO:0007669"/>
    <property type="project" value="InterPro"/>
</dbReference>
<evidence type="ECO:0000313" key="13">
    <source>
        <dbReference type="Proteomes" id="UP001149411"/>
    </source>
</evidence>
<accession>A0A9Q4GI75</accession>
<evidence type="ECO:0000256" key="8">
    <source>
        <dbReference type="ARBA" id="ARBA00023136"/>
    </source>
</evidence>
<evidence type="ECO:0000256" key="10">
    <source>
        <dbReference type="SAM" id="Phobius"/>
    </source>
</evidence>
<keyword evidence="5" id="KW-0479">Metal-binding</keyword>
<sequence>MTDPETEADQHTDHAQTDGSGTEKPTEDDHDGHDHGGGAMVDHSGHEDMFRRRFFVCLVLSIPVLAYSVTLQSWLGFRVPPFPGSAYVTPVFSVVVFAYGGVPFLRMGVVEARNREPGMMLLISLAITVAFVYSAASVVLGIGEPFFWELVTLVVIFLLGHWIEMRSIRRASGALDELANLMPETAERVTEDGTEEVRVDELEQGDVVLVRPGSNVPADGVVEEGRSSVDESMIIPTVAFLIASTNFVIGLTFVIWALLGWEFAVAQAVGAPIFILISITFVHLTISYDETEWVRERLIKEEQPVVTDPVCKMRINRENGIAVEHKNETVYFCSEGCKRLFEQNPDAHTRSWKEKIRSWNGWVEAANQTKKDLRMLWKELGIGFLLAGIIAAAVPDSLWTVLFEGGGTGTVQVVYNSVLGPLISVATFVASIGNVPLAAVLWGSGFAFGGVIAFIYADLIVPQLILIYRKIFGKKIGNRLTLILFVSMAMTGIIVYYIFSFLGIVPDAAVTTEGEGFTIFGVTPTTLLNTVFLLIGTVFVALLVKGRRGAPGDRTVEDPVTGTEITVRDADYCTVHDESIYYFETEDSRAEFNESPETFV</sequence>